<dbReference type="AlphaFoldDB" id="A0AAN9Q5C5"/>
<evidence type="ECO:0000313" key="2">
    <source>
        <dbReference type="Proteomes" id="UP001367508"/>
    </source>
</evidence>
<dbReference type="Proteomes" id="UP001367508">
    <property type="component" value="Unassembled WGS sequence"/>
</dbReference>
<protein>
    <submittedName>
        <fullName evidence="1">Uncharacterized protein</fullName>
    </submittedName>
</protein>
<reference evidence="1 2" key="1">
    <citation type="submission" date="2024-01" db="EMBL/GenBank/DDBJ databases">
        <title>The genomes of 5 underutilized Papilionoideae crops provide insights into root nodulation and disease resistanc.</title>
        <authorList>
            <person name="Jiang F."/>
        </authorList>
    </citation>
    <scope>NUCLEOTIDE SEQUENCE [LARGE SCALE GENOMIC DNA]</scope>
    <source>
        <strain evidence="1">LVBAO_FW01</strain>
        <tissue evidence="1">Leaves</tissue>
    </source>
</reference>
<evidence type="ECO:0000313" key="1">
    <source>
        <dbReference type="EMBL" id="KAK7325295.1"/>
    </source>
</evidence>
<dbReference type="EMBL" id="JAYMYQ010000006">
    <property type="protein sequence ID" value="KAK7325295.1"/>
    <property type="molecule type" value="Genomic_DNA"/>
</dbReference>
<proteinExistence type="predicted"/>
<name>A0AAN9Q5C5_CANGL</name>
<keyword evidence="2" id="KW-1185">Reference proteome</keyword>
<gene>
    <name evidence="1" type="ORF">VNO77_29455</name>
</gene>
<organism evidence="1 2">
    <name type="scientific">Canavalia gladiata</name>
    <name type="common">Sword bean</name>
    <name type="synonym">Dolichos gladiatus</name>
    <dbReference type="NCBI Taxonomy" id="3824"/>
    <lineage>
        <taxon>Eukaryota</taxon>
        <taxon>Viridiplantae</taxon>
        <taxon>Streptophyta</taxon>
        <taxon>Embryophyta</taxon>
        <taxon>Tracheophyta</taxon>
        <taxon>Spermatophyta</taxon>
        <taxon>Magnoliopsida</taxon>
        <taxon>eudicotyledons</taxon>
        <taxon>Gunneridae</taxon>
        <taxon>Pentapetalae</taxon>
        <taxon>rosids</taxon>
        <taxon>fabids</taxon>
        <taxon>Fabales</taxon>
        <taxon>Fabaceae</taxon>
        <taxon>Papilionoideae</taxon>
        <taxon>50 kb inversion clade</taxon>
        <taxon>NPAAA clade</taxon>
        <taxon>indigoferoid/millettioid clade</taxon>
        <taxon>Phaseoleae</taxon>
        <taxon>Canavalia</taxon>
    </lineage>
</organism>
<comment type="caution">
    <text evidence="1">The sequence shown here is derived from an EMBL/GenBank/DDBJ whole genome shotgun (WGS) entry which is preliminary data.</text>
</comment>
<sequence length="67" mass="7891">MSCNYIAMQLEEVNVTNMIGGTEMRMRRFGMEQKSGKGSRMITERRKGRRKREVAIDLLLNLNTRRK</sequence>
<accession>A0AAN9Q5C5</accession>